<protein>
    <recommendedName>
        <fullName evidence="4">Secreted protein</fullName>
    </recommendedName>
</protein>
<evidence type="ECO:0000313" key="2">
    <source>
        <dbReference type="EMBL" id="KYF59231.1"/>
    </source>
</evidence>
<keyword evidence="1" id="KW-0732">Signal</keyword>
<evidence type="ECO:0000313" key="3">
    <source>
        <dbReference type="Proteomes" id="UP000075604"/>
    </source>
</evidence>
<evidence type="ECO:0008006" key="4">
    <source>
        <dbReference type="Google" id="ProtNLM"/>
    </source>
</evidence>
<organism evidence="2 3">
    <name type="scientific">Sorangium cellulosum</name>
    <name type="common">Polyangium cellulosum</name>
    <dbReference type="NCBI Taxonomy" id="56"/>
    <lineage>
        <taxon>Bacteria</taxon>
        <taxon>Pseudomonadati</taxon>
        <taxon>Myxococcota</taxon>
        <taxon>Polyangia</taxon>
        <taxon>Polyangiales</taxon>
        <taxon>Polyangiaceae</taxon>
        <taxon>Sorangium</taxon>
    </lineage>
</organism>
<gene>
    <name evidence="2" type="ORF">BE04_05515</name>
</gene>
<sequence>MKRRHLLGATAAGLAATAWPAFLREAFGDGAACDEAGKPAAAAGSLVQVSAAFRRARQAKRALLVFVIPADDGAKWERGHAFGELLNFGADRDLAPLAGVEVVCATMADLKKLVPSAGDGEPLLVVVRTDKVPVAATQLDVALPSYDGMRGLGGGSWEERMKRDDAIAAKRIGALGALLRKGLGAGADNLEARAASVRARLVKAPPSGAHWAIASGCGTEVEGVDETGLMACGMGHVPSKSRRFLYFFAVEGRGAPPR</sequence>
<feature type="chain" id="PRO_5007565896" description="Secreted protein" evidence="1">
    <location>
        <begin position="21"/>
        <end position="258"/>
    </location>
</feature>
<name>A0A150PTZ1_SORCE</name>
<proteinExistence type="predicted"/>
<dbReference type="EMBL" id="JELX01001371">
    <property type="protein sequence ID" value="KYF59231.1"/>
    <property type="molecule type" value="Genomic_DNA"/>
</dbReference>
<feature type="signal peptide" evidence="1">
    <location>
        <begin position="1"/>
        <end position="20"/>
    </location>
</feature>
<reference evidence="2 3" key="1">
    <citation type="submission" date="2014-02" db="EMBL/GenBank/DDBJ databases">
        <title>The small core and large imbalanced accessory genome model reveals a collaborative survival strategy of Sorangium cellulosum strains in nature.</title>
        <authorList>
            <person name="Han K."/>
            <person name="Peng R."/>
            <person name="Blom J."/>
            <person name="Li Y.-Z."/>
        </authorList>
    </citation>
    <scope>NUCLEOTIDE SEQUENCE [LARGE SCALE GENOMIC DNA]</scope>
    <source>
        <strain evidence="2 3">So0157-18</strain>
    </source>
</reference>
<evidence type="ECO:0000256" key="1">
    <source>
        <dbReference type="SAM" id="SignalP"/>
    </source>
</evidence>
<dbReference type="AlphaFoldDB" id="A0A150PTZ1"/>
<dbReference type="Proteomes" id="UP000075604">
    <property type="component" value="Unassembled WGS sequence"/>
</dbReference>
<comment type="caution">
    <text evidence="2">The sequence shown here is derived from an EMBL/GenBank/DDBJ whole genome shotgun (WGS) entry which is preliminary data.</text>
</comment>
<accession>A0A150PTZ1</accession>